<dbReference type="InterPro" id="IPR028098">
    <property type="entry name" value="Glyco_trans_4-like_N"/>
</dbReference>
<accession>A0AAW5UYN5</accession>
<reference evidence="3" key="1">
    <citation type="submission" date="2022-11" db="EMBL/GenBank/DDBJ databases">
        <title>Genomic repertoires linked with pathogenic potency of arthritogenic Prevotella copri isolated from the gut of rheumatoid arthritis patients.</title>
        <authorList>
            <person name="Nii T."/>
            <person name="Maeda Y."/>
            <person name="Motooka D."/>
            <person name="Naito M."/>
            <person name="Matsumoto Y."/>
            <person name="Ogawa T."/>
            <person name="Oguro-Igashira E."/>
            <person name="Kishikawa T."/>
            <person name="Yamashita M."/>
            <person name="Koizumi S."/>
            <person name="Kurakawa T."/>
            <person name="Okumura R."/>
            <person name="Kayama H."/>
            <person name="Murakami M."/>
            <person name="Sakaguchi T."/>
            <person name="Das B."/>
            <person name="Nakamura S."/>
            <person name="Okada Y."/>
            <person name="Kumanogoh A."/>
            <person name="Takeda K."/>
        </authorList>
    </citation>
    <scope>NUCLEOTIDE SEQUENCE</scope>
    <source>
        <strain evidence="3">RA-N001-16</strain>
    </source>
</reference>
<sequence>MHICFVCREYPPSLRGGGIASYIKEVAHGLHDAGHRVTVIAASDDTRASSDEDDEGVRVIRLSGGDFLIPQVEGNSLLKKFRMFYRFYAYRKRIRDMILRLGDVDVIEVPEYGAEGYFLHDIGIPVITRLHTPMLLDHYHFSLQKLSKANWQYFWQGCKELKVMKEARYITSCSTSLKEWSLKFLGIQSDKNKVIYNPILSERWSSNCFLHSAAEKDGKKHILFVGTVCDWKGCGDLADACKLLADSNEIGDIQLDLVGKTGAYADELNAKYGKEKWFHLVGKLPREEVMKRYAQADVVCFPSWWENMPMVCIEAMLSGAVVIGSNSGGMSEIIEDGKSGFLMTPRNPQVLADKIKEVCMLPLEAKAKVRKEAHERIMQNFDMKVIIPQMVDYYQMVIDNDKKQK</sequence>
<dbReference type="PANTHER" id="PTHR45947:SF13">
    <property type="entry name" value="TRANSFERASE"/>
    <property type="match status" value="1"/>
</dbReference>
<evidence type="ECO:0000313" key="4">
    <source>
        <dbReference type="Proteomes" id="UP001209476"/>
    </source>
</evidence>
<dbReference type="Gene3D" id="3.40.50.2000">
    <property type="entry name" value="Glycogen Phosphorylase B"/>
    <property type="match status" value="2"/>
</dbReference>
<proteinExistence type="predicted"/>
<dbReference type="PANTHER" id="PTHR45947">
    <property type="entry name" value="SULFOQUINOVOSYL TRANSFERASE SQD2"/>
    <property type="match status" value="1"/>
</dbReference>
<dbReference type="InterPro" id="IPR050194">
    <property type="entry name" value="Glycosyltransferase_grp1"/>
</dbReference>
<gene>
    <name evidence="3" type="ORF">ONS98_01410</name>
</gene>
<dbReference type="CDD" id="cd03801">
    <property type="entry name" value="GT4_PimA-like"/>
    <property type="match status" value="1"/>
</dbReference>
<comment type="caution">
    <text evidence="3">The sequence shown here is derived from an EMBL/GenBank/DDBJ whole genome shotgun (WGS) entry which is preliminary data.</text>
</comment>
<protein>
    <submittedName>
        <fullName evidence="3">Glycosyltransferase family 4 protein</fullName>
    </submittedName>
</protein>
<dbReference type="Pfam" id="PF13439">
    <property type="entry name" value="Glyco_transf_4"/>
    <property type="match status" value="1"/>
</dbReference>
<evidence type="ECO:0000313" key="3">
    <source>
        <dbReference type="EMBL" id="MCW4163902.1"/>
    </source>
</evidence>
<dbReference type="AlphaFoldDB" id="A0AAW5UYN5"/>
<organism evidence="3 4">
    <name type="scientific">Segatella copri</name>
    <dbReference type="NCBI Taxonomy" id="165179"/>
    <lineage>
        <taxon>Bacteria</taxon>
        <taxon>Pseudomonadati</taxon>
        <taxon>Bacteroidota</taxon>
        <taxon>Bacteroidia</taxon>
        <taxon>Bacteroidales</taxon>
        <taxon>Prevotellaceae</taxon>
        <taxon>Segatella</taxon>
    </lineage>
</organism>
<dbReference type="InterPro" id="IPR001296">
    <property type="entry name" value="Glyco_trans_1"/>
</dbReference>
<evidence type="ECO:0000259" key="2">
    <source>
        <dbReference type="Pfam" id="PF13439"/>
    </source>
</evidence>
<feature type="domain" description="Glycosyltransferase subfamily 4-like N-terminal" evidence="2">
    <location>
        <begin position="17"/>
        <end position="199"/>
    </location>
</feature>
<dbReference type="RefSeq" id="WP_264910781.1">
    <property type="nucleotide sequence ID" value="NZ_JAPDUL010000001.1"/>
</dbReference>
<dbReference type="SUPFAM" id="SSF53756">
    <property type="entry name" value="UDP-Glycosyltransferase/glycogen phosphorylase"/>
    <property type="match status" value="1"/>
</dbReference>
<dbReference type="GO" id="GO:0016757">
    <property type="term" value="F:glycosyltransferase activity"/>
    <property type="evidence" value="ECO:0007669"/>
    <property type="project" value="InterPro"/>
</dbReference>
<dbReference type="Pfam" id="PF00534">
    <property type="entry name" value="Glycos_transf_1"/>
    <property type="match status" value="1"/>
</dbReference>
<dbReference type="Proteomes" id="UP001209476">
    <property type="component" value="Unassembled WGS sequence"/>
</dbReference>
<dbReference type="EMBL" id="JAPDUM010000001">
    <property type="protein sequence ID" value="MCW4163902.1"/>
    <property type="molecule type" value="Genomic_DNA"/>
</dbReference>
<name>A0AAW5UYN5_9BACT</name>
<evidence type="ECO:0000259" key="1">
    <source>
        <dbReference type="Pfam" id="PF00534"/>
    </source>
</evidence>
<feature type="domain" description="Glycosyl transferase family 1" evidence="1">
    <location>
        <begin position="214"/>
        <end position="374"/>
    </location>
</feature>